<dbReference type="PROSITE" id="PS00108">
    <property type="entry name" value="PROTEIN_KINASE_ST"/>
    <property type="match status" value="1"/>
</dbReference>
<evidence type="ECO:0000313" key="14">
    <source>
        <dbReference type="Proteomes" id="UP001152797"/>
    </source>
</evidence>
<reference evidence="13 14" key="2">
    <citation type="submission" date="2024-05" db="EMBL/GenBank/DDBJ databases">
        <authorList>
            <person name="Chen Y."/>
            <person name="Shah S."/>
            <person name="Dougan E. K."/>
            <person name="Thang M."/>
            <person name="Chan C."/>
        </authorList>
    </citation>
    <scope>NUCLEOTIDE SEQUENCE [LARGE SCALE GENOMIC DNA]</scope>
</reference>
<dbReference type="SUPFAM" id="SSF56112">
    <property type="entry name" value="Protein kinase-like (PK-like)"/>
    <property type="match status" value="1"/>
</dbReference>
<evidence type="ECO:0000256" key="7">
    <source>
        <dbReference type="ARBA" id="ARBA00047899"/>
    </source>
</evidence>
<dbReference type="PANTHER" id="PTHR44899">
    <property type="entry name" value="CAMK FAMILY PROTEIN KINASE"/>
    <property type="match status" value="1"/>
</dbReference>
<sequence length="968" mass="105650">MHHFQLIRGLGRGSGGEAILAEDLSGQKCVLKFVQLEGLPEDQCRRAMREVHFLRSLCHPNVLRIESAFLHHFSLVLAVEFCDLRDLQALVSKRRELRDQEDLVTRRTRCFEAPGFSEGTVKGMLVQMVSALDHIHSAGILHRDLKSSNIFLTQRGVVKVGDFGVAERDAAGDAAGADADVFAAAPRRLVGSIHYLPPELCDGGRPTAKADCWALGVILYELCALELPFPGDNPLVVAMKILQGVVQPLSKQYSAELRSLCGALLCPTVQHRISAEEVSQLPWVRRVQRHEEVKPLSDEMETLKISLGSIEFERFMMAAEAASSVPAVCQAVDEASSVCLDICFSSLIRCCGSLSVLAAEGSCALQLLQKAIRKVHLRPEALVLLKGNMRRLWRYPEADDWRIPQARLRGLLHSIFQAVEVSKTTSLAWASSSGTRASLDFTILLMLVRRARQEQPVMPKKKRRKKRSDPINEEVDEALEALTAPSSEELLLDEVFEMLTAVEPSERTFAPWKILVTLSLASMAALCAHAKVAGAAHGAVEETVDLGTWSDSIEGCTRMFQAIMDFDVSEVHLGDFNFQSAKVTLEHLPSARKAAEALRDPRTDFVQIGRCQPEDRSVVWLYPDKSGDESSAFLLADGECKRIETQALDKTSKASCVAVYRVPSPSAGTMLLNHFHQPGTISHAVLGGHGSDNTWNQGVLQMSGEVNLGEDDVESTTLVDTLGTKLTPHGTVFLDSCFAGINGVAQMVSKRLPQHWVMGGVVSLNSYIRVQQTPFDGSAQSGPTQVTSELAPDSVIDPSKGVHDDDGYPEASFLEGVALQGDGTLEKVDQLVGERIIAWFGGINRGSVTQWLYPSKNNQVLKIGCKVQVIEPFHAFRMGSTDFNMAEPEKSRDDQGLGIFSQLLPKGLEGSVLFLHDVGNAPTSGNALINYGLPQEFKEAGITGGAGQTLGPLLTLTQDFGKLQVHCP</sequence>
<dbReference type="Pfam" id="PF00069">
    <property type="entry name" value="Pkinase"/>
    <property type="match status" value="1"/>
</dbReference>
<dbReference type="AlphaFoldDB" id="A0A9P1DWK2"/>
<dbReference type="GO" id="GO:0004674">
    <property type="term" value="F:protein serine/threonine kinase activity"/>
    <property type="evidence" value="ECO:0007669"/>
    <property type="project" value="UniProtKB-KW"/>
</dbReference>
<evidence type="ECO:0000256" key="9">
    <source>
        <dbReference type="PROSITE-ProRule" id="PRU10141"/>
    </source>
</evidence>
<evidence type="ECO:0000259" key="11">
    <source>
        <dbReference type="PROSITE" id="PS50011"/>
    </source>
</evidence>
<organism evidence="12">
    <name type="scientific">Cladocopium goreaui</name>
    <dbReference type="NCBI Taxonomy" id="2562237"/>
    <lineage>
        <taxon>Eukaryota</taxon>
        <taxon>Sar</taxon>
        <taxon>Alveolata</taxon>
        <taxon>Dinophyceae</taxon>
        <taxon>Suessiales</taxon>
        <taxon>Symbiodiniaceae</taxon>
        <taxon>Cladocopium</taxon>
    </lineage>
</organism>
<reference evidence="12" key="1">
    <citation type="submission" date="2022-10" db="EMBL/GenBank/DDBJ databases">
        <authorList>
            <person name="Chen Y."/>
            <person name="Dougan E. K."/>
            <person name="Chan C."/>
            <person name="Rhodes N."/>
            <person name="Thang M."/>
        </authorList>
    </citation>
    <scope>NUCLEOTIDE SEQUENCE</scope>
</reference>
<keyword evidence="6 9" id="KW-0067">ATP-binding</keyword>
<keyword evidence="5 13" id="KW-0418">Kinase</keyword>
<gene>
    <name evidence="12" type="ORF">C1SCF055_LOCUS40893</name>
</gene>
<dbReference type="Gene3D" id="1.10.510.10">
    <property type="entry name" value="Transferase(Phosphotransferase) domain 1"/>
    <property type="match status" value="1"/>
</dbReference>
<comment type="catalytic activity">
    <reaction evidence="7">
        <text>L-threonyl-[protein] + ATP = O-phospho-L-threonyl-[protein] + ADP + H(+)</text>
        <dbReference type="Rhea" id="RHEA:46608"/>
        <dbReference type="Rhea" id="RHEA-COMP:11060"/>
        <dbReference type="Rhea" id="RHEA-COMP:11605"/>
        <dbReference type="ChEBI" id="CHEBI:15378"/>
        <dbReference type="ChEBI" id="CHEBI:30013"/>
        <dbReference type="ChEBI" id="CHEBI:30616"/>
        <dbReference type="ChEBI" id="CHEBI:61977"/>
        <dbReference type="ChEBI" id="CHEBI:456216"/>
        <dbReference type="EC" id="2.7.11.1"/>
    </reaction>
</comment>
<dbReference type="InterPro" id="IPR011009">
    <property type="entry name" value="Kinase-like_dom_sf"/>
</dbReference>
<keyword evidence="2" id="KW-0723">Serine/threonine-protein kinase</keyword>
<dbReference type="EMBL" id="CAMXCT030006567">
    <property type="protein sequence ID" value="CAL4803440.1"/>
    <property type="molecule type" value="Genomic_DNA"/>
</dbReference>
<dbReference type="EC" id="2.7.11.1" evidence="1"/>
<proteinExistence type="predicted"/>
<dbReference type="EMBL" id="CAMXCT010006567">
    <property type="protein sequence ID" value="CAI4016128.1"/>
    <property type="molecule type" value="Genomic_DNA"/>
</dbReference>
<comment type="catalytic activity">
    <reaction evidence="8">
        <text>L-seryl-[protein] + ATP = O-phospho-L-seryl-[protein] + ADP + H(+)</text>
        <dbReference type="Rhea" id="RHEA:17989"/>
        <dbReference type="Rhea" id="RHEA-COMP:9863"/>
        <dbReference type="Rhea" id="RHEA-COMP:11604"/>
        <dbReference type="ChEBI" id="CHEBI:15378"/>
        <dbReference type="ChEBI" id="CHEBI:29999"/>
        <dbReference type="ChEBI" id="CHEBI:30616"/>
        <dbReference type="ChEBI" id="CHEBI:83421"/>
        <dbReference type="ChEBI" id="CHEBI:456216"/>
        <dbReference type="EC" id="2.7.11.1"/>
    </reaction>
</comment>
<feature type="binding site" evidence="9">
    <location>
        <position position="32"/>
    </location>
    <ligand>
        <name>ATP</name>
        <dbReference type="ChEBI" id="CHEBI:30616"/>
    </ligand>
</feature>
<evidence type="ECO:0000256" key="3">
    <source>
        <dbReference type="ARBA" id="ARBA00022679"/>
    </source>
</evidence>
<comment type="caution">
    <text evidence="12">The sequence shown here is derived from an EMBL/GenBank/DDBJ whole genome shotgun (WGS) entry which is preliminary data.</text>
</comment>
<dbReference type="GO" id="GO:0005524">
    <property type="term" value="F:ATP binding"/>
    <property type="evidence" value="ECO:0007669"/>
    <property type="project" value="UniProtKB-UniRule"/>
</dbReference>
<dbReference type="InterPro" id="IPR017441">
    <property type="entry name" value="Protein_kinase_ATP_BS"/>
</dbReference>
<dbReference type="PANTHER" id="PTHR44899:SF3">
    <property type="entry name" value="SERINE_THREONINE-PROTEIN KINASE NEK1"/>
    <property type="match status" value="1"/>
</dbReference>
<feature type="compositionally biased region" description="Polar residues" evidence="10">
    <location>
        <begin position="775"/>
        <end position="788"/>
    </location>
</feature>
<dbReference type="InterPro" id="IPR051131">
    <property type="entry name" value="NEK_Ser/Thr_kinase_NIMA"/>
</dbReference>
<dbReference type="Proteomes" id="UP001152797">
    <property type="component" value="Unassembled WGS sequence"/>
</dbReference>
<dbReference type="InterPro" id="IPR008271">
    <property type="entry name" value="Ser/Thr_kinase_AS"/>
</dbReference>
<feature type="region of interest" description="Disordered" evidence="10">
    <location>
        <begin position="775"/>
        <end position="798"/>
    </location>
</feature>
<evidence type="ECO:0000256" key="10">
    <source>
        <dbReference type="SAM" id="MobiDB-lite"/>
    </source>
</evidence>
<evidence type="ECO:0000256" key="4">
    <source>
        <dbReference type="ARBA" id="ARBA00022741"/>
    </source>
</evidence>
<dbReference type="PROSITE" id="PS00107">
    <property type="entry name" value="PROTEIN_KINASE_ATP"/>
    <property type="match status" value="1"/>
</dbReference>
<evidence type="ECO:0000256" key="2">
    <source>
        <dbReference type="ARBA" id="ARBA00022527"/>
    </source>
</evidence>
<evidence type="ECO:0000256" key="6">
    <source>
        <dbReference type="ARBA" id="ARBA00022840"/>
    </source>
</evidence>
<evidence type="ECO:0000313" key="12">
    <source>
        <dbReference type="EMBL" id="CAI4016128.1"/>
    </source>
</evidence>
<evidence type="ECO:0000313" key="13">
    <source>
        <dbReference type="EMBL" id="CAL4803440.1"/>
    </source>
</evidence>
<protein>
    <recommendedName>
        <fullName evidence="1">non-specific serine/threonine protein kinase</fullName>
        <ecNumber evidence="1">2.7.11.1</ecNumber>
    </recommendedName>
</protein>
<name>A0A9P1DWK2_9DINO</name>
<keyword evidence="4 9" id="KW-0547">Nucleotide-binding</keyword>
<feature type="domain" description="Protein kinase" evidence="11">
    <location>
        <begin position="4"/>
        <end position="284"/>
    </location>
</feature>
<keyword evidence="3" id="KW-0808">Transferase</keyword>
<dbReference type="InterPro" id="IPR000719">
    <property type="entry name" value="Prot_kinase_dom"/>
</dbReference>
<dbReference type="EMBL" id="CAMXCT020006567">
    <property type="protein sequence ID" value="CAL1169503.1"/>
    <property type="molecule type" value="Genomic_DNA"/>
</dbReference>
<dbReference type="PROSITE" id="PS50011">
    <property type="entry name" value="PROTEIN_KINASE_DOM"/>
    <property type="match status" value="1"/>
</dbReference>
<dbReference type="SMART" id="SM00220">
    <property type="entry name" value="S_TKc"/>
    <property type="match status" value="1"/>
</dbReference>
<accession>A0A9P1DWK2</accession>
<keyword evidence="14" id="KW-1185">Reference proteome</keyword>
<evidence type="ECO:0000256" key="1">
    <source>
        <dbReference type="ARBA" id="ARBA00012513"/>
    </source>
</evidence>
<evidence type="ECO:0000256" key="8">
    <source>
        <dbReference type="ARBA" id="ARBA00048679"/>
    </source>
</evidence>
<evidence type="ECO:0000256" key="5">
    <source>
        <dbReference type="ARBA" id="ARBA00022777"/>
    </source>
</evidence>